<dbReference type="GO" id="GO:0008999">
    <property type="term" value="F:protein-N-terminal-alanine acetyltransferase activity"/>
    <property type="evidence" value="ECO:0007669"/>
    <property type="project" value="TreeGrafter"/>
</dbReference>
<evidence type="ECO:0000313" key="5">
    <source>
        <dbReference type="Proteomes" id="UP000663852"/>
    </source>
</evidence>
<dbReference type="PROSITE" id="PS51186">
    <property type="entry name" value="GNAT"/>
    <property type="match status" value="1"/>
</dbReference>
<dbReference type="InterPro" id="IPR016181">
    <property type="entry name" value="Acyl_CoA_acyltransferase"/>
</dbReference>
<dbReference type="EMBL" id="CAJNOR010000564">
    <property type="protein sequence ID" value="CAF0949035.1"/>
    <property type="molecule type" value="Genomic_DNA"/>
</dbReference>
<dbReference type="InterPro" id="IPR051908">
    <property type="entry name" value="Ribosomal_N-acetyltransferase"/>
</dbReference>
<dbReference type="GO" id="GO:0005737">
    <property type="term" value="C:cytoplasm"/>
    <property type="evidence" value="ECO:0007669"/>
    <property type="project" value="TreeGrafter"/>
</dbReference>
<proteinExistence type="predicted"/>
<accession>A0A815MS68</accession>
<sequence length="176" mass="20102">MAVLLSIPNKNVHLELIQPEHIDQLYELLESNRDYLQRNIPGIDGIRTREDLQKRWTVSKENSLQFGLWLNENQLIGRCRLTRNPETGCADVGYWLGESFQGQGLMTAAVEALTKFAFEQWNVNRVEIHCGDSNLRSRGIPERLGFCNEGISSKYPPIELNGRLVQSIVYSKVQSV</sequence>
<dbReference type="AlphaFoldDB" id="A0A815MS68"/>
<evidence type="ECO:0000313" key="3">
    <source>
        <dbReference type="EMBL" id="CAF1423643.1"/>
    </source>
</evidence>
<dbReference type="SUPFAM" id="SSF55729">
    <property type="entry name" value="Acyl-CoA N-acyltransferases (Nat)"/>
    <property type="match status" value="1"/>
</dbReference>
<name>A0A815MS68_ADIRI</name>
<feature type="domain" description="N-acetyltransferase" evidence="1">
    <location>
        <begin position="12"/>
        <end position="175"/>
    </location>
</feature>
<keyword evidence="4" id="KW-1185">Reference proteome</keyword>
<dbReference type="Pfam" id="PF13302">
    <property type="entry name" value="Acetyltransf_3"/>
    <property type="match status" value="1"/>
</dbReference>
<organism evidence="3 5">
    <name type="scientific">Adineta ricciae</name>
    <name type="common">Rotifer</name>
    <dbReference type="NCBI Taxonomy" id="249248"/>
    <lineage>
        <taxon>Eukaryota</taxon>
        <taxon>Metazoa</taxon>
        <taxon>Spiralia</taxon>
        <taxon>Gnathifera</taxon>
        <taxon>Rotifera</taxon>
        <taxon>Eurotatoria</taxon>
        <taxon>Bdelloidea</taxon>
        <taxon>Adinetida</taxon>
        <taxon>Adinetidae</taxon>
        <taxon>Adineta</taxon>
    </lineage>
</organism>
<reference evidence="3" key="1">
    <citation type="submission" date="2021-02" db="EMBL/GenBank/DDBJ databases">
        <authorList>
            <person name="Nowell W R."/>
        </authorList>
    </citation>
    <scope>NUCLEOTIDE SEQUENCE</scope>
</reference>
<dbReference type="InterPro" id="IPR000182">
    <property type="entry name" value="GNAT_dom"/>
</dbReference>
<dbReference type="GO" id="GO:1990189">
    <property type="term" value="F:protein N-terminal-serine acetyltransferase activity"/>
    <property type="evidence" value="ECO:0007669"/>
    <property type="project" value="TreeGrafter"/>
</dbReference>
<dbReference type="PANTHER" id="PTHR43441:SF11">
    <property type="entry name" value="RIBOSOMAL-PROTEIN-SERINE ACETYLTRANSFERASE"/>
    <property type="match status" value="1"/>
</dbReference>
<dbReference type="Proteomes" id="UP000663828">
    <property type="component" value="Unassembled WGS sequence"/>
</dbReference>
<dbReference type="Proteomes" id="UP000663852">
    <property type="component" value="Unassembled WGS sequence"/>
</dbReference>
<dbReference type="PANTHER" id="PTHR43441">
    <property type="entry name" value="RIBOSOMAL-PROTEIN-SERINE ACETYLTRANSFERASE"/>
    <property type="match status" value="1"/>
</dbReference>
<protein>
    <recommendedName>
        <fullName evidence="1">N-acetyltransferase domain-containing protein</fullName>
    </recommendedName>
</protein>
<dbReference type="OrthoDB" id="9995487at2759"/>
<evidence type="ECO:0000313" key="2">
    <source>
        <dbReference type="EMBL" id="CAF0949035.1"/>
    </source>
</evidence>
<comment type="caution">
    <text evidence="3">The sequence shown here is derived from an EMBL/GenBank/DDBJ whole genome shotgun (WGS) entry which is preliminary data.</text>
</comment>
<evidence type="ECO:0000313" key="4">
    <source>
        <dbReference type="Proteomes" id="UP000663828"/>
    </source>
</evidence>
<dbReference type="Gene3D" id="3.40.630.30">
    <property type="match status" value="1"/>
</dbReference>
<evidence type="ECO:0000259" key="1">
    <source>
        <dbReference type="PROSITE" id="PS51186"/>
    </source>
</evidence>
<gene>
    <name evidence="3" type="ORF">EDS130_LOCUS37682</name>
    <name evidence="2" type="ORF">XAT740_LOCUS10558</name>
</gene>
<dbReference type="EMBL" id="CAJNOJ010000377">
    <property type="protein sequence ID" value="CAF1423643.1"/>
    <property type="molecule type" value="Genomic_DNA"/>
</dbReference>